<evidence type="ECO:0000313" key="2">
    <source>
        <dbReference type="Proteomes" id="UP000682782"/>
    </source>
</evidence>
<proteinExistence type="predicted"/>
<protein>
    <submittedName>
        <fullName evidence="1">Uncharacterized protein</fullName>
    </submittedName>
</protein>
<organism evidence="1 2">
    <name type="scientific">Aristaeella hokkaidonensis</name>
    <dbReference type="NCBI Taxonomy" id="3046382"/>
    <lineage>
        <taxon>Bacteria</taxon>
        <taxon>Bacillati</taxon>
        <taxon>Bacillota</taxon>
        <taxon>Clostridia</taxon>
        <taxon>Eubacteriales</taxon>
        <taxon>Aristaeellaceae</taxon>
        <taxon>Aristaeella</taxon>
    </lineage>
</organism>
<accession>A0AC61N4I4</accession>
<name>A0AC61N4I4_9FIRM</name>
<dbReference type="Proteomes" id="UP000682782">
    <property type="component" value="Chromosome"/>
</dbReference>
<evidence type="ECO:0000313" key="1">
    <source>
        <dbReference type="EMBL" id="QUC66511.1"/>
    </source>
</evidence>
<reference evidence="1" key="1">
    <citation type="submission" date="2021-01" db="EMBL/GenBank/DDBJ databases">
        <title>Complete genome sequence of Clostridiales bacterium R-7.</title>
        <authorList>
            <person name="Mahoney-Kurpe S.C."/>
            <person name="Palevich N."/>
            <person name="Koike S."/>
            <person name="Moon C.D."/>
            <person name="Attwood G.T."/>
        </authorList>
    </citation>
    <scope>NUCLEOTIDE SEQUENCE</scope>
    <source>
        <strain evidence="1">R-7</strain>
    </source>
</reference>
<dbReference type="EMBL" id="CP068393">
    <property type="protein sequence ID" value="QUC66511.1"/>
    <property type="molecule type" value="Genomic_DNA"/>
</dbReference>
<gene>
    <name evidence="1" type="ORF">JYE49_11655</name>
</gene>
<keyword evidence="2" id="KW-1185">Reference proteome</keyword>
<sequence length="208" mass="23446">MPEQYICKKCGNGGATDYPIVAFRTMTVRSGRKIQKYQAMGEVLNISLCSSCIDAWIATRREPKHQLMKALKYPILLAVLAVAVHFLGQNDLVRWVMCALFGGFALAIAVSEIKRIRRETTEIRAGNGNFTRDHMIEELAASLLPAKHADAHLSYVLRARVMDAKQHGQINREYGISKKKLAQVRQYLMTTPENTVKAWKTINKGENQ</sequence>